<dbReference type="EMBL" id="VATY01000002">
    <property type="protein sequence ID" value="TMM56751.1"/>
    <property type="molecule type" value="Genomic_DNA"/>
</dbReference>
<dbReference type="Proteomes" id="UP000310314">
    <property type="component" value="Unassembled WGS sequence"/>
</dbReference>
<protein>
    <recommendedName>
        <fullName evidence="3">Carboxypeptidase regulatory-like domain-containing protein</fullName>
    </recommendedName>
</protein>
<evidence type="ECO:0000313" key="1">
    <source>
        <dbReference type="EMBL" id="TMM56751.1"/>
    </source>
</evidence>
<dbReference type="RefSeq" id="WP_138657735.1">
    <property type="nucleotide sequence ID" value="NZ_VATY01000002.1"/>
</dbReference>
<proteinExistence type="predicted"/>
<keyword evidence="2" id="KW-1185">Reference proteome</keyword>
<organism evidence="1 2">
    <name type="scientific">Maribacter algarum</name>
    <name type="common">ex Zhang et al. 2020</name>
    <dbReference type="NCBI Taxonomy" id="2578118"/>
    <lineage>
        <taxon>Bacteria</taxon>
        <taxon>Pseudomonadati</taxon>
        <taxon>Bacteroidota</taxon>
        <taxon>Flavobacteriia</taxon>
        <taxon>Flavobacteriales</taxon>
        <taxon>Flavobacteriaceae</taxon>
        <taxon>Maribacter</taxon>
    </lineage>
</organism>
<evidence type="ECO:0000313" key="2">
    <source>
        <dbReference type="Proteomes" id="UP000310314"/>
    </source>
</evidence>
<accession>A0A5S3PQ07</accession>
<comment type="caution">
    <text evidence="1">The sequence shown here is derived from an EMBL/GenBank/DDBJ whole genome shotgun (WGS) entry which is preliminary data.</text>
</comment>
<dbReference type="AlphaFoldDB" id="A0A5S3PQ07"/>
<gene>
    <name evidence="1" type="ORF">FEE95_09625</name>
</gene>
<name>A0A5S3PQ07_9FLAO</name>
<reference evidence="1 2" key="1">
    <citation type="submission" date="2019-05" db="EMBL/GenBank/DDBJ databases">
        <authorList>
            <person name="Zhang J.-Y."/>
            <person name="Feg X."/>
            <person name="Du Z.-J."/>
        </authorList>
    </citation>
    <scope>NUCLEOTIDE SEQUENCE [LARGE SCALE GENOMIC DNA]</scope>
    <source>
        <strain evidence="1 2">RZ26</strain>
    </source>
</reference>
<evidence type="ECO:0008006" key="3">
    <source>
        <dbReference type="Google" id="ProtNLM"/>
    </source>
</evidence>
<sequence length="88" mass="10266">MIKGLIFDDFTGTPLKETEVTLFNIMNEKVRDIYPLPDGTFSLDIDFDENIYKIITFKDGYHFAYTLLDKTPKIAEFPLKIALRKSNR</sequence>